<feature type="transmembrane region" description="Helical" evidence="9">
    <location>
        <begin position="89"/>
        <end position="110"/>
    </location>
</feature>
<feature type="transmembrane region" description="Helical" evidence="9">
    <location>
        <begin position="435"/>
        <end position="452"/>
    </location>
</feature>
<dbReference type="GO" id="GO:0016020">
    <property type="term" value="C:membrane"/>
    <property type="evidence" value="ECO:0007669"/>
    <property type="project" value="UniProtKB-SubCell"/>
</dbReference>
<keyword evidence="7 9" id="KW-1133">Transmembrane helix</keyword>
<feature type="transmembrane region" description="Helical" evidence="9">
    <location>
        <begin position="40"/>
        <end position="60"/>
    </location>
</feature>
<evidence type="ECO:0000256" key="3">
    <source>
        <dbReference type="ARBA" id="ARBA00009916"/>
    </source>
</evidence>
<evidence type="ECO:0000313" key="11">
    <source>
        <dbReference type="Proteomes" id="UP000589516"/>
    </source>
</evidence>
<feature type="transmembrane region" description="Helical" evidence="9">
    <location>
        <begin position="180"/>
        <end position="199"/>
    </location>
</feature>
<comment type="subcellular location">
    <subcellularLocation>
        <location evidence="2 9">Membrane</location>
        <topology evidence="2 9">Multi-pass membrane protein</topology>
    </subcellularLocation>
</comment>
<reference evidence="11" key="1">
    <citation type="journal article" date="2019" name="bioRxiv">
        <title>Genome diversification in globally distributed novel marine Proteobacteria is linked to environmental adaptation.</title>
        <authorList>
            <person name="Zhou Z."/>
            <person name="Tran P.Q."/>
            <person name="Kieft K."/>
            <person name="Anantharaman K."/>
        </authorList>
    </citation>
    <scope>NUCLEOTIDE SEQUENCE [LARGE SCALE GENOMIC DNA]</scope>
</reference>
<dbReference type="GO" id="GO:0005315">
    <property type="term" value="F:phosphate transmembrane transporter activity"/>
    <property type="evidence" value="ECO:0007669"/>
    <property type="project" value="InterPro"/>
</dbReference>
<sequence length="469" mass="49720">MFGLELMILLAIAVAAYMAWNIGANDVANAMGTSVGSGALTLRNAIIIAAVFEFCGAFFAGDAVTDTVRKGVLVISEEEMASLSSELQYGFIAAMLAAALWITVATRYGLPVSTTHSILGGIIGFGLFIDPSLVDFHKVGQIVLSWVISPLLGGVLAYGTFMVIRMTIMESDDPIQRSRWMAPILAFPTFFVLGLALQFKALQYLLPAAWLPAKDCAVDASFMAAVAECLPLPSLQIALLLGAFASLVLYLLLRNYEFKESGYAGVEQIFVWLQIITACYVAFAHGANDRSNAIGPMAAVWQVYQAGVLSPEASVPLWLVLLGSAGIVIGIATWGHRVMKTIGEKITHITPTRGFAAQFAAATVVLLFSLPFLAVPISTTHTLVGSVVGVGLARGTASVDFGVFGKIAASWVASIPAAGIGAVLLYLIFGLDETRFIVSVSLILGAITWILYKSIRAGPRVEIDMGGVE</sequence>
<dbReference type="Pfam" id="PF01384">
    <property type="entry name" value="PHO4"/>
    <property type="match status" value="1"/>
</dbReference>
<dbReference type="EMBL" id="DUAV01000026">
    <property type="protein sequence ID" value="HIG63703.1"/>
    <property type="molecule type" value="Genomic_DNA"/>
</dbReference>
<dbReference type="InterPro" id="IPR001204">
    <property type="entry name" value="Phos_transporter"/>
</dbReference>
<feature type="transmembrane region" description="Helical" evidence="9">
    <location>
        <begin position="6"/>
        <end position="28"/>
    </location>
</feature>
<feature type="transmembrane region" description="Helical" evidence="9">
    <location>
        <begin position="235"/>
        <end position="253"/>
    </location>
</feature>
<comment type="caution">
    <text evidence="10">The sequence shown here is derived from an EMBL/GenBank/DDBJ whole genome shotgun (WGS) entry which is preliminary data.</text>
</comment>
<evidence type="ECO:0000256" key="2">
    <source>
        <dbReference type="ARBA" id="ARBA00004141"/>
    </source>
</evidence>
<comment type="function">
    <text evidence="1">Potential transporter for phosphate.</text>
</comment>
<dbReference type="AlphaFoldDB" id="A0A7C8DDE1"/>
<evidence type="ECO:0000256" key="6">
    <source>
        <dbReference type="ARBA" id="ARBA00022692"/>
    </source>
</evidence>
<evidence type="ECO:0000256" key="7">
    <source>
        <dbReference type="ARBA" id="ARBA00022989"/>
    </source>
</evidence>
<dbReference type="GO" id="GO:0035435">
    <property type="term" value="P:phosphate ion transmembrane transport"/>
    <property type="evidence" value="ECO:0007669"/>
    <property type="project" value="TreeGrafter"/>
</dbReference>
<proteinExistence type="inferred from homology"/>
<feature type="transmembrane region" description="Helical" evidence="9">
    <location>
        <begin position="146"/>
        <end position="168"/>
    </location>
</feature>
<feature type="transmembrane region" description="Helical" evidence="9">
    <location>
        <begin position="315"/>
        <end position="334"/>
    </location>
</feature>
<evidence type="ECO:0000256" key="8">
    <source>
        <dbReference type="ARBA" id="ARBA00023136"/>
    </source>
</evidence>
<evidence type="ECO:0000256" key="1">
    <source>
        <dbReference type="ARBA" id="ARBA00001981"/>
    </source>
</evidence>
<keyword evidence="4 9" id="KW-0813">Transport</keyword>
<keyword evidence="8 9" id="KW-0472">Membrane</keyword>
<comment type="similarity">
    <text evidence="3 9">Belongs to the inorganic phosphate transporter (PiT) (TC 2.A.20) family.</text>
</comment>
<dbReference type="PANTHER" id="PTHR11101:SF80">
    <property type="entry name" value="PHOSPHATE TRANSPORTER"/>
    <property type="match status" value="1"/>
</dbReference>
<feature type="transmembrane region" description="Helical" evidence="9">
    <location>
        <begin position="411"/>
        <end position="429"/>
    </location>
</feature>
<evidence type="ECO:0000313" key="10">
    <source>
        <dbReference type="EMBL" id="HIG63703.1"/>
    </source>
</evidence>
<protein>
    <recommendedName>
        <fullName evidence="9">Phosphate transporter</fullName>
    </recommendedName>
</protein>
<accession>A0A7C8DDE1</accession>
<evidence type="ECO:0000256" key="9">
    <source>
        <dbReference type="RuleBase" id="RU363058"/>
    </source>
</evidence>
<organism evidence="10 11">
    <name type="scientific">Marine Group III euryarchaeote</name>
    <dbReference type="NCBI Taxonomy" id="2173149"/>
    <lineage>
        <taxon>Archaea</taxon>
        <taxon>Methanobacteriati</taxon>
        <taxon>Thermoplasmatota</taxon>
        <taxon>Thermoplasmata</taxon>
        <taxon>Candidatus Thermoprofundales</taxon>
    </lineage>
</organism>
<keyword evidence="6 9" id="KW-0812">Transmembrane</keyword>
<feature type="transmembrane region" description="Helical" evidence="9">
    <location>
        <begin position="355"/>
        <end position="377"/>
    </location>
</feature>
<name>A0A7C8DDE1_9ARCH</name>
<dbReference type="Proteomes" id="UP000589516">
    <property type="component" value="Unassembled WGS sequence"/>
</dbReference>
<evidence type="ECO:0000256" key="5">
    <source>
        <dbReference type="ARBA" id="ARBA00022592"/>
    </source>
</evidence>
<evidence type="ECO:0000256" key="4">
    <source>
        <dbReference type="ARBA" id="ARBA00022448"/>
    </source>
</evidence>
<gene>
    <name evidence="10" type="ORF">EYQ16_04220</name>
</gene>
<keyword evidence="5 9" id="KW-0592">Phosphate transport</keyword>
<dbReference type="PANTHER" id="PTHR11101">
    <property type="entry name" value="PHOSPHATE TRANSPORTER"/>
    <property type="match status" value="1"/>
</dbReference>
<feature type="transmembrane region" description="Helical" evidence="9">
    <location>
        <begin position="265"/>
        <end position="283"/>
    </location>
</feature>